<organism evidence="2 3">
    <name type="scientific">Aliiroseovarius pelagivivens</name>
    <dbReference type="NCBI Taxonomy" id="1639690"/>
    <lineage>
        <taxon>Bacteria</taxon>
        <taxon>Pseudomonadati</taxon>
        <taxon>Pseudomonadota</taxon>
        <taxon>Alphaproteobacteria</taxon>
        <taxon>Rhodobacterales</taxon>
        <taxon>Paracoccaceae</taxon>
        <taxon>Aliiroseovarius</taxon>
    </lineage>
</organism>
<name>A0A2R8AME8_9RHOB</name>
<evidence type="ECO:0000313" key="3">
    <source>
        <dbReference type="Proteomes" id="UP000244911"/>
    </source>
</evidence>
<sequence length="328" mass="37529">MPYFMIGTQRSGSNLLRIMLNQSPELVAPHPPHILERLWPLLVEYGDLQDPRAFSRLVDDVCLLVETNPVSWKLGQIDRTALEQACSENSLVAVYFEIHNLLTRHNMATDWVCKSLANVHLADEIDRFGGENAKFIHLHRDGRDAALSFRKAIVGEKSFYHIAKQWRAEQEKALELGRKLPADRFISVAYSDLITRPETELRRLCDFMNIQFYPDMLEFHKSREAASTSVAGQMWSNVQKPVMSQNTNKFMREMSPHDIAVFEAVAGDTLTKMGYPLMSDFDDENQRLKVQALENANPDDLQKRKAQSSVMQGIKERLANSNTKRHVA</sequence>
<dbReference type="InterPro" id="IPR026634">
    <property type="entry name" value="TPST-like"/>
</dbReference>
<dbReference type="SUPFAM" id="SSF52540">
    <property type="entry name" value="P-loop containing nucleoside triphosphate hydrolases"/>
    <property type="match status" value="1"/>
</dbReference>
<evidence type="ECO:0000313" key="2">
    <source>
        <dbReference type="EMBL" id="SPF77180.1"/>
    </source>
</evidence>
<dbReference type="InterPro" id="IPR027417">
    <property type="entry name" value="P-loop_NTPase"/>
</dbReference>
<dbReference type="GO" id="GO:0008476">
    <property type="term" value="F:protein-tyrosine sulfotransferase activity"/>
    <property type="evidence" value="ECO:0007669"/>
    <property type="project" value="InterPro"/>
</dbReference>
<dbReference type="Gene3D" id="3.40.50.300">
    <property type="entry name" value="P-loop containing nucleotide triphosphate hydrolases"/>
    <property type="match status" value="1"/>
</dbReference>
<dbReference type="EMBL" id="OMOI01000001">
    <property type="protein sequence ID" value="SPF77180.1"/>
    <property type="molecule type" value="Genomic_DNA"/>
</dbReference>
<dbReference type="PANTHER" id="PTHR12788">
    <property type="entry name" value="PROTEIN-TYROSINE SULFOTRANSFERASE 2"/>
    <property type="match status" value="1"/>
</dbReference>
<protein>
    <recommendedName>
        <fullName evidence="4">Sulfotransferase domain-containing protein</fullName>
    </recommendedName>
</protein>
<dbReference type="Pfam" id="PF13469">
    <property type="entry name" value="Sulfotransfer_3"/>
    <property type="match status" value="1"/>
</dbReference>
<proteinExistence type="predicted"/>
<dbReference type="AlphaFoldDB" id="A0A2R8AME8"/>
<evidence type="ECO:0008006" key="4">
    <source>
        <dbReference type="Google" id="ProtNLM"/>
    </source>
</evidence>
<keyword evidence="1" id="KW-0808">Transferase</keyword>
<dbReference type="OrthoDB" id="977108at2"/>
<dbReference type="PANTHER" id="PTHR12788:SF10">
    <property type="entry name" value="PROTEIN-TYROSINE SULFOTRANSFERASE"/>
    <property type="match status" value="1"/>
</dbReference>
<reference evidence="2 3" key="1">
    <citation type="submission" date="2018-03" db="EMBL/GenBank/DDBJ databases">
        <authorList>
            <person name="Keele B.F."/>
        </authorList>
    </citation>
    <scope>NUCLEOTIDE SEQUENCE [LARGE SCALE GENOMIC DNA]</scope>
    <source>
        <strain evidence="2 3">CECT 8811</strain>
    </source>
</reference>
<dbReference type="Proteomes" id="UP000244911">
    <property type="component" value="Unassembled WGS sequence"/>
</dbReference>
<evidence type="ECO:0000256" key="1">
    <source>
        <dbReference type="ARBA" id="ARBA00022679"/>
    </source>
</evidence>
<keyword evidence="3" id="KW-1185">Reference proteome</keyword>
<gene>
    <name evidence="2" type="ORF">ALP8811_02203</name>
</gene>
<accession>A0A2R8AME8</accession>